<sequence length="91" mass="10156">MPRLSAGVKATWRLEHDSTYVHSSKMNRLEKAEHRFLDTLSRVEAELSRGAAARAEAANSLELIDKIEKRAEAALRQLRDVIRQGEGAQSG</sequence>
<feature type="coiled-coil region" evidence="1">
    <location>
        <begin position="57"/>
        <end position="84"/>
    </location>
</feature>
<dbReference type="EMBL" id="JABFCX010000002">
    <property type="protein sequence ID" value="NNU16033.1"/>
    <property type="molecule type" value="Genomic_DNA"/>
</dbReference>
<keyword evidence="3" id="KW-1185">Reference proteome</keyword>
<evidence type="ECO:0000313" key="2">
    <source>
        <dbReference type="EMBL" id="NNU16033.1"/>
    </source>
</evidence>
<evidence type="ECO:0000256" key="1">
    <source>
        <dbReference type="SAM" id="Coils"/>
    </source>
</evidence>
<dbReference type="Proteomes" id="UP000536835">
    <property type="component" value="Unassembled WGS sequence"/>
</dbReference>
<reference evidence="2 3" key="1">
    <citation type="submission" date="2020-05" db="EMBL/GenBank/DDBJ databases">
        <title>Parvularcula mediterraneae sp. nov., isolated from polypropylene straw from shallow seawater of the seashore of Laganas in Zakynthos island, Greece.</title>
        <authorList>
            <person name="Szabo I."/>
            <person name="Al-Omari J."/>
            <person name="Rado J."/>
            <person name="Szerdahelyi G.S."/>
        </authorList>
    </citation>
    <scope>NUCLEOTIDE SEQUENCE [LARGE SCALE GENOMIC DNA]</scope>
    <source>
        <strain evidence="2 3">ZS-1/3</strain>
    </source>
</reference>
<keyword evidence="1" id="KW-0175">Coiled coil</keyword>
<organism evidence="2 3">
    <name type="scientific">Parvularcula mediterranea</name>
    <dbReference type="NCBI Taxonomy" id="2732508"/>
    <lineage>
        <taxon>Bacteria</taxon>
        <taxon>Pseudomonadati</taxon>
        <taxon>Pseudomonadota</taxon>
        <taxon>Alphaproteobacteria</taxon>
        <taxon>Parvularculales</taxon>
        <taxon>Parvularculaceae</taxon>
        <taxon>Parvularcula</taxon>
    </lineage>
</organism>
<name>A0A7Y3RL23_9PROT</name>
<comment type="caution">
    <text evidence="2">The sequence shown here is derived from an EMBL/GenBank/DDBJ whole genome shotgun (WGS) entry which is preliminary data.</text>
</comment>
<protein>
    <submittedName>
        <fullName evidence="2">Uncharacterized protein</fullName>
    </submittedName>
</protein>
<evidence type="ECO:0000313" key="3">
    <source>
        <dbReference type="Proteomes" id="UP000536835"/>
    </source>
</evidence>
<dbReference type="AlphaFoldDB" id="A0A7Y3RL23"/>
<dbReference type="RefSeq" id="WP_173197934.1">
    <property type="nucleotide sequence ID" value="NZ_JABFCX010000002.1"/>
</dbReference>
<gene>
    <name evidence="2" type="ORF">HK107_06830</name>
</gene>
<accession>A0A7Y3RL23</accession>
<proteinExistence type="predicted"/>